<dbReference type="AlphaFoldDB" id="A0A8H4AWU8"/>
<dbReference type="EMBL" id="WTPW01000162">
    <property type="protein sequence ID" value="KAF0540773.1"/>
    <property type="molecule type" value="Genomic_DNA"/>
</dbReference>
<sequence>MKFYYIFKKPEKACDENLDNYQPSYRPLANILDILEEALIDYDESDLDSIYDSRNDEQLFNDMEVLTDSDETDTIEVDDMLKNMSSDFEGFEREYGPYFSNFTSAMFSFGLLNI</sequence>
<name>A0A8H4AWU8_GIGMA</name>
<accession>A0A8H4AWU8</accession>
<organism evidence="1 2">
    <name type="scientific">Gigaspora margarita</name>
    <dbReference type="NCBI Taxonomy" id="4874"/>
    <lineage>
        <taxon>Eukaryota</taxon>
        <taxon>Fungi</taxon>
        <taxon>Fungi incertae sedis</taxon>
        <taxon>Mucoromycota</taxon>
        <taxon>Glomeromycotina</taxon>
        <taxon>Glomeromycetes</taxon>
        <taxon>Diversisporales</taxon>
        <taxon>Gigasporaceae</taxon>
        <taxon>Gigaspora</taxon>
    </lineage>
</organism>
<dbReference type="OrthoDB" id="10545036at2759"/>
<protein>
    <submittedName>
        <fullName evidence="1">Uncharacterized protein</fullName>
    </submittedName>
</protein>
<comment type="caution">
    <text evidence="1">The sequence shown here is derived from an EMBL/GenBank/DDBJ whole genome shotgun (WGS) entry which is preliminary data.</text>
</comment>
<gene>
    <name evidence="1" type="ORF">F8M41_006248</name>
</gene>
<keyword evidence="2" id="KW-1185">Reference proteome</keyword>
<evidence type="ECO:0000313" key="2">
    <source>
        <dbReference type="Proteomes" id="UP000439903"/>
    </source>
</evidence>
<proteinExistence type="predicted"/>
<dbReference type="Proteomes" id="UP000439903">
    <property type="component" value="Unassembled WGS sequence"/>
</dbReference>
<evidence type="ECO:0000313" key="1">
    <source>
        <dbReference type="EMBL" id="KAF0540773.1"/>
    </source>
</evidence>
<reference evidence="1 2" key="1">
    <citation type="journal article" date="2019" name="Environ. Microbiol.">
        <title>At the nexus of three kingdoms: the genome of the mycorrhizal fungus Gigaspora margarita provides insights into plant, endobacterial and fungal interactions.</title>
        <authorList>
            <person name="Venice F."/>
            <person name="Ghignone S."/>
            <person name="Salvioli di Fossalunga A."/>
            <person name="Amselem J."/>
            <person name="Novero M."/>
            <person name="Xianan X."/>
            <person name="Sedzielewska Toro K."/>
            <person name="Morin E."/>
            <person name="Lipzen A."/>
            <person name="Grigoriev I.V."/>
            <person name="Henrissat B."/>
            <person name="Martin F.M."/>
            <person name="Bonfante P."/>
        </authorList>
    </citation>
    <scope>NUCLEOTIDE SEQUENCE [LARGE SCALE GENOMIC DNA]</scope>
    <source>
        <strain evidence="1 2">BEG34</strain>
    </source>
</reference>